<reference evidence="1 2" key="1">
    <citation type="journal article" date="2022" name="Allergy">
        <title>Genome assembly and annotation of Periplaneta americana reveal a comprehensive cockroach allergen profile.</title>
        <authorList>
            <person name="Wang L."/>
            <person name="Xiong Q."/>
            <person name="Saelim N."/>
            <person name="Wang L."/>
            <person name="Nong W."/>
            <person name="Wan A.T."/>
            <person name="Shi M."/>
            <person name="Liu X."/>
            <person name="Cao Q."/>
            <person name="Hui J.H.L."/>
            <person name="Sookrung N."/>
            <person name="Leung T.F."/>
            <person name="Tungtrongchitr A."/>
            <person name="Tsui S.K.W."/>
        </authorList>
    </citation>
    <scope>NUCLEOTIDE SEQUENCE [LARGE SCALE GENOMIC DNA]</scope>
    <source>
        <strain evidence="1">PWHHKU_190912</strain>
    </source>
</reference>
<name>A0ABQ8SN84_PERAM</name>
<proteinExistence type="predicted"/>
<evidence type="ECO:0000313" key="1">
    <source>
        <dbReference type="EMBL" id="KAJ4435112.1"/>
    </source>
</evidence>
<keyword evidence="2" id="KW-1185">Reference proteome</keyword>
<comment type="caution">
    <text evidence="1">The sequence shown here is derived from an EMBL/GenBank/DDBJ whole genome shotgun (WGS) entry which is preliminary data.</text>
</comment>
<sequence length="112" mass="12976">MKIIDENLVQCCEKKDGDPALHIDIDEAFNEALYSISDSDNKIDIRIFNYVLKQKDEIIRELQERIKLLGRHVDLLTKHTGLEINVCQNKMEATTNEDENSEIVKCNDNSRL</sequence>
<dbReference type="Proteomes" id="UP001148838">
    <property type="component" value="Unassembled WGS sequence"/>
</dbReference>
<protein>
    <submittedName>
        <fullName evidence="1">Uncharacterized protein</fullName>
    </submittedName>
</protein>
<dbReference type="EMBL" id="JAJSOF020000025">
    <property type="protein sequence ID" value="KAJ4435112.1"/>
    <property type="molecule type" value="Genomic_DNA"/>
</dbReference>
<accession>A0ABQ8SN84</accession>
<gene>
    <name evidence="1" type="ORF">ANN_23687</name>
</gene>
<organism evidence="1 2">
    <name type="scientific">Periplaneta americana</name>
    <name type="common">American cockroach</name>
    <name type="synonym">Blatta americana</name>
    <dbReference type="NCBI Taxonomy" id="6978"/>
    <lineage>
        <taxon>Eukaryota</taxon>
        <taxon>Metazoa</taxon>
        <taxon>Ecdysozoa</taxon>
        <taxon>Arthropoda</taxon>
        <taxon>Hexapoda</taxon>
        <taxon>Insecta</taxon>
        <taxon>Pterygota</taxon>
        <taxon>Neoptera</taxon>
        <taxon>Polyneoptera</taxon>
        <taxon>Dictyoptera</taxon>
        <taxon>Blattodea</taxon>
        <taxon>Blattoidea</taxon>
        <taxon>Blattidae</taxon>
        <taxon>Blattinae</taxon>
        <taxon>Periplaneta</taxon>
    </lineage>
</organism>
<evidence type="ECO:0000313" key="2">
    <source>
        <dbReference type="Proteomes" id="UP001148838"/>
    </source>
</evidence>